<evidence type="ECO:0000313" key="1">
    <source>
        <dbReference type="EMBL" id="KAG0430078.1"/>
    </source>
</evidence>
<accession>A0AC60QBG4</accession>
<evidence type="ECO:0000313" key="2">
    <source>
        <dbReference type="Proteomes" id="UP000805193"/>
    </source>
</evidence>
<organism evidence="1 2">
    <name type="scientific">Ixodes persulcatus</name>
    <name type="common">Taiga tick</name>
    <dbReference type="NCBI Taxonomy" id="34615"/>
    <lineage>
        <taxon>Eukaryota</taxon>
        <taxon>Metazoa</taxon>
        <taxon>Ecdysozoa</taxon>
        <taxon>Arthropoda</taxon>
        <taxon>Chelicerata</taxon>
        <taxon>Arachnida</taxon>
        <taxon>Acari</taxon>
        <taxon>Parasitiformes</taxon>
        <taxon>Ixodida</taxon>
        <taxon>Ixodoidea</taxon>
        <taxon>Ixodidae</taxon>
        <taxon>Ixodinae</taxon>
        <taxon>Ixodes</taxon>
    </lineage>
</organism>
<sequence>MDQTIIYRTLPKSEKREMQQEILNLLGFNQRPKPKLHERKYSAPRYLLDLYNSFKDEDDGEIKLDASKAHNEFLTNNQSLRVINDSDVIMSFLNHAHHHSPHLRHDNERRFWFDVSEVSPQERIIKAELNLYRDAQAGSSSVGHSCNLQINVLRHGSKIEDIILEPVDNLTIDDKSHGWLTFNVTEPLITWIAFPRENMGLLLQIHCDKTGHEVHPHDLGLVSAGGRSDQQPFMVAFLKSSGQAHSRVPRATRKRHSADVSYSDLDERPYFDTRPSGRRNSCQKRNLFVSFRDLGWQDWIIAPDGYAAFYCHGECSFPLNRNATNHAIVQTLVHLVDPTQAPKPCCAPTRLSAIMVLYFDDNSNVILKRYKNMVVKACGCH</sequence>
<gene>
    <name evidence="1" type="ORF">HPB47_023020</name>
</gene>
<dbReference type="Proteomes" id="UP000805193">
    <property type="component" value="Unassembled WGS sequence"/>
</dbReference>
<dbReference type="EMBL" id="JABSTQ010009356">
    <property type="protein sequence ID" value="KAG0430078.1"/>
    <property type="molecule type" value="Genomic_DNA"/>
</dbReference>
<keyword evidence="2" id="KW-1185">Reference proteome</keyword>
<name>A0AC60QBG4_IXOPE</name>
<reference evidence="1 2" key="1">
    <citation type="journal article" date="2020" name="Cell">
        <title>Large-Scale Comparative Analyses of Tick Genomes Elucidate Their Genetic Diversity and Vector Capacities.</title>
        <authorList>
            <consortium name="Tick Genome and Microbiome Consortium (TIGMIC)"/>
            <person name="Jia N."/>
            <person name="Wang J."/>
            <person name="Shi W."/>
            <person name="Du L."/>
            <person name="Sun Y."/>
            <person name="Zhan W."/>
            <person name="Jiang J.F."/>
            <person name="Wang Q."/>
            <person name="Zhang B."/>
            <person name="Ji P."/>
            <person name="Bell-Sakyi L."/>
            <person name="Cui X.M."/>
            <person name="Yuan T.T."/>
            <person name="Jiang B.G."/>
            <person name="Yang W.F."/>
            <person name="Lam T.T."/>
            <person name="Chang Q.C."/>
            <person name="Ding S.J."/>
            <person name="Wang X.J."/>
            <person name="Zhu J.G."/>
            <person name="Ruan X.D."/>
            <person name="Zhao L."/>
            <person name="Wei J.T."/>
            <person name="Ye R.Z."/>
            <person name="Que T.C."/>
            <person name="Du C.H."/>
            <person name="Zhou Y.H."/>
            <person name="Cheng J.X."/>
            <person name="Dai P.F."/>
            <person name="Guo W.B."/>
            <person name="Han X.H."/>
            <person name="Huang E.J."/>
            <person name="Li L.F."/>
            <person name="Wei W."/>
            <person name="Gao Y.C."/>
            <person name="Liu J.Z."/>
            <person name="Shao H.Z."/>
            <person name="Wang X."/>
            <person name="Wang C.C."/>
            <person name="Yang T.C."/>
            <person name="Huo Q.B."/>
            <person name="Li W."/>
            <person name="Chen H.Y."/>
            <person name="Chen S.E."/>
            <person name="Zhou L.G."/>
            <person name="Ni X.B."/>
            <person name="Tian J.H."/>
            <person name="Sheng Y."/>
            <person name="Liu T."/>
            <person name="Pan Y.S."/>
            <person name="Xia L.Y."/>
            <person name="Li J."/>
            <person name="Zhao F."/>
            <person name="Cao W.C."/>
        </authorList>
    </citation>
    <scope>NUCLEOTIDE SEQUENCE [LARGE SCALE GENOMIC DNA]</scope>
    <source>
        <strain evidence="1">Iper-2018</strain>
    </source>
</reference>
<protein>
    <submittedName>
        <fullName evidence="1">Uncharacterized protein</fullName>
    </submittedName>
</protein>
<proteinExistence type="predicted"/>
<comment type="caution">
    <text evidence="1">The sequence shown here is derived from an EMBL/GenBank/DDBJ whole genome shotgun (WGS) entry which is preliminary data.</text>
</comment>